<feature type="domain" description="DUF397" evidence="1">
    <location>
        <begin position="3"/>
        <end position="54"/>
    </location>
</feature>
<dbReference type="Proteomes" id="UP000261811">
    <property type="component" value="Unassembled WGS sequence"/>
</dbReference>
<gene>
    <name evidence="2" type="ORF">DZF91_16875</name>
</gene>
<dbReference type="InterPro" id="IPR007278">
    <property type="entry name" value="DUF397"/>
</dbReference>
<dbReference type="RefSeq" id="WP_117358414.1">
    <property type="nucleotide sequence ID" value="NZ_QURH01000283.1"/>
</dbReference>
<reference evidence="2 3" key="1">
    <citation type="submission" date="2018-08" db="EMBL/GenBank/DDBJ databases">
        <title>Actinomadura jelena sp. nov., a novel Actinomycete isolated from soil in Chad.</title>
        <authorList>
            <person name="Shi L."/>
        </authorList>
    </citation>
    <scope>NUCLEOTIDE SEQUENCE [LARGE SCALE GENOMIC DNA]</scope>
    <source>
        <strain evidence="2 3">NEAU-G17</strain>
    </source>
</reference>
<sequence>MINWRKSSHSASSGQEDCVQLARLSGGIGVRDSKGAAGSYLALGAADLAVLMARLSVEGAGRHGHDVA</sequence>
<evidence type="ECO:0000259" key="1">
    <source>
        <dbReference type="Pfam" id="PF04149"/>
    </source>
</evidence>
<keyword evidence="3" id="KW-1185">Reference proteome</keyword>
<dbReference type="AlphaFoldDB" id="A0A372JKE1"/>
<proteinExistence type="predicted"/>
<dbReference type="Pfam" id="PF04149">
    <property type="entry name" value="DUF397"/>
    <property type="match status" value="1"/>
</dbReference>
<organism evidence="2 3">
    <name type="scientific">Actinomadura logoneensis</name>
    <dbReference type="NCBI Taxonomy" id="2293572"/>
    <lineage>
        <taxon>Bacteria</taxon>
        <taxon>Bacillati</taxon>
        <taxon>Actinomycetota</taxon>
        <taxon>Actinomycetes</taxon>
        <taxon>Streptosporangiales</taxon>
        <taxon>Thermomonosporaceae</taxon>
        <taxon>Actinomadura</taxon>
    </lineage>
</organism>
<accession>A0A372JKE1</accession>
<comment type="caution">
    <text evidence="2">The sequence shown here is derived from an EMBL/GenBank/DDBJ whole genome shotgun (WGS) entry which is preliminary data.</text>
</comment>
<protein>
    <submittedName>
        <fullName evidence="2">DUF397 domain-containing protein</fullName>
    </submittedName>
</protein>
<name>A0A372JKE1_9ACTN</name>
<dbReference type="EMBL" id="QURH01000283">
    <property type="protein sequence ID" value="RFU40491.1"/>
    <property type="molecule type" value="Genomic_DNA"/>
</dbReference>
<evidence type="ECO:0000313" key="3">
    <source>
        <dbReference type="Proteomes" id="UP000261811"/>
    </source>
</evidence>
<evidence type="ECO:0000313" key="2">
    <source>
        <dbReference type="EMBL" id="RFU40491.1"/>
    </source>
</evidence>